<protein>
    <submittedName>
        <fullName evidence="1">13879_t:CDS:1</fullName>
    </submittedName>
</protein>
<dbReference type="Proteomes" id="UP000789405">
    <property type="component" value="Unassembled WGS sequence"/>
</dbReference>
<accession>A0A9N9DTZ4</accession>
<evidence type="ECO:0000313" key="1">
    <source>
        <dbReference type="EMBL" id="CAG8648964.1"/>
    </source>
</evidence>
<reference evidence="1" key="1">
    <citation type="submission" date="2021-06" db="EMBL/GenBank/DDBJ databases">
        <authorList>
            <person name="Kallberg Y."/>
            <person name="Tangrot J."/>
            <person name="Rosling A."/>
        </authorList>
    </citation>
    <scope>NUCLEOTIDE SEQUENCE</scope>
    <source>
        <strain evidence="1">MA453B</strain>
    </source>
</reference>
<proteinExistence type="predicted"/>
<organism evidence="1 2">
    <name type="scientific">Dentiscutata erythropus</name>
    <dbReference type="NCBI Taxonomy" id="1348616"/>
    <lineage>
        <taxon>Eukaryota</taxon>
        <taxon>Fungi</taxon>
        <taxon>Fungi incertae sedis</taxon>
        <taxon>Mucoromycota</taxon>
        <taxon>Glomeromycotina</taxon>
        <taxon>Glomeromycetes</taxon>
        <taxon>Diversisporales</taxon>
        <taxon>Gigasporaceae</taxon>
        <taxon>Dentiscutata</taxon>
    </lineage>
</organism>
<name>A0A9N9DTZ4_9GLOM</name>
<dbReference type="AlphaFoldDB" id="A0A9N9DTZ4"/>
<keyword evidence="2" id="KW-1185">Reference proteome</keyword>
<dbReference type="EMBL" id="CAJVPY010005718">
    <property type="protein sequence ID" value="CAG8648964.1"/>
    <property type="molecule type" value="Genomic_DNA"/>
</dbReference>
<evidence type="ECO:0000313" key="2">
    <source>
        <dbReference type="Proteomes" id="UP000789405"/>
    </source>
</evidence>
<sequence length="40" mass="4797">KFIFLGEELKTPHFYNATEKQYSEKLLSAHRPTEICLTRR</sequence>
<comment type="caution">
    <text evidence="1">The sequence shown here is derived from an EMBL/GenBank/DDBJ whole genome shotgun (WGS) entry which is preliminary data.</text>
</comment>
<feature type="non-terminal residue" evidence="1">
    <location>
        <position position="1"/>
    </location>
</feature>
<gene>
    <name evidence="1" type="ORF">DERYTH_LOCUS10078</name>
</gene>